<dbReference type="GO" id="GO:0035243">
    <property type="term" value="F:protein-arginine omega-N symmetric methyltransferase activity"/>
    <property type="evidence" value="ECO:0007669"/>
    <property type="project" value="TreeGrafter"/>
</dbReference>
<dbReference type="RefSeq" id="WP_188665158.1">
    <property type="nucleotide sequence ID" value="NZ_BMHV01000016.1"/>
</dbReference>
<comment type="caution">
    <text evidence="3">The sequence shown here is derived from an EMBL/GenBank/DDBJ whole genome shotgun (WGS) entry which is preliminary data.</text>
</comment>
<organism evidence="3 4">
    <name type="scientific">Terasakiella brassicae</name>
    <dbReference type="NCBI Taxonomy" id="1634917"/>
    <lineage>
        <taxon>Bacteria</taxon>
        <taxon>Pseudomonadati</taxon>
        <taxon>Pseudomonadota</taxon>
        <taxon>Alphaproteobacteria</taxon>
        <taxon>Rhodospirillales</taxon>
        <taxon>Terasakiellaceae</taxon>
        <taxon>Terasakiella</taxon>
    </lineage>
</organism>
<dbReference type="SUPFAM" id="SSF53335">
    <property type="entry name" value="S-adenosyl-L-methionine-dependent methyltransferases"/>
    <property type="match status" value="1"/>
</dbReference>
<reference evidence="3" key="2">
    <citation type="submission" date="2020-09" db="EMBL/GenBank/DDBJ databases">
        <authorList>
            <person name="Sun Q."/>
            <person name="Zhou Y."/>
        </authorList>
    </citation>
    <scope>NUCLEOTIDE SEQUENCE</scope>
    <source>
        <strain evidence="3">CGMCC 1.15254</strain>
    </source>
</reference>
<dbReference type="InterPro" id="IPR003788">
    <property type="entry name" value="NDUFAF7"/>
</dbReference>
<reference evidence="3" key="1">
    <citation type="journal article" date="2014" name="Int. J. Syst. Evol. Microbiol.">
        <title>Complete genome sequence of Corynebacterium casei LMG S-19264T (=DSM 44701T), isolated from a smear-ripened cheese.</title>
        <authorList>
            <consortium name="US DOE Joint Genome Institute (JGI-PGF)"/>
            <person name="Walter F."/>
            <person name="Albersmeier A."/>
            <person name="Kalinowski J."/>
            <person name="Ruckert C."/>
        </authorList>
    </citation>
    <scope>NUCLEOTIDE SEQUENCE</scope>
    <source>
        <strain evidence="3">CGMCC 1.15254</strain>
    </source>
</reference>
<dbReference type="Gene3D" id="3.40.50.12710">
    <property type="match status" value="1"/>
</dbReference>
<dbReference type="InterPro" id="IPR038375">
    <property type="entry name" value="NDUFAF7_sf"/>
</dbReference>
<dbReference type="GO" id="GO:0032259">
    <property type="term" value="P:methylation"/>
    <property type="evidence" value="ECO:0007669"/>
    <property type="project" value="UniProtKB-KW"/>
</dbReference>
<dbReference type="AlphaFoldDB" id="A0A917FCI5"/>
<evidence type="ECO:0000313" key="4">
    <source>
        <dbReference type="Proteomes" id="UP000632498"/>
    </source>
</evidence>
<name>A0A917FCI5_9PROT</name>
<keyword evidence="2" id="KW-0808">Transferase</keyword>
<proteinExistence type="predicted"/>
<dbReference type="PANTHER" id="PTHR12049:SF7">
    <property type="entry name" value="PROTEIN ARGININE METHYLTRANSFERASE NDUFAF7, MITOCHONDRIAL"/>
    <property type="match status" value="1"/>
</dbReference>
<evidence type="ECO:0000256" key="2">
    <source>
        <dbReference type="ARBA" id="ARBA00022679"/>
    </source>
</evidence>
<keyword evidence="1" id="KW-0489">Methyltransferase</keyword>
<dbReference type="Proteomes" id="UP000632498">
    <property type="component" value="Unassembled WGS sequence"/>
</dbReference>
<sequence length="367" mass="40409">MTSLLKILRQRIENTGPISVSDFMAECLCHPKHGYYMKKDPFGIKGDFTTAPEISQAFGELLGLWAAITWQQMGSPASVHLVELGPGRGTLMSDALRATRAVPGFHKALDVHLVEISPVLKSRQKETLQDSGLDIQWHDDFTHLPDGPAIFIANEFFDALPIRQFEKGEKGWAERFIDLDPDGTGLRFVLQSDQAAQALMPPALKNKDDQGFLFEISSTAQSVAYGLGQRIKEQGGAFLAIDYGYAQPDFGETLQALKNHQYAPVLDHPGDVDLTAHVDFATLAHSFRDGGAKVWGPIGQGLFLERLGIAQRFQTLLQHAKDTQRPSLIAAHKRLTAPEEMGKLFKVLCATHPDQPTPAAFEEGQVT</sequence>
<evidence type="ECO:0000313" key="3">
    <source>
        <dbReference type="EMBL" id="GGF68062.1"/>
    </source>
</evidence>
<keyword evidence="4" id="KW-1185">Reference proteome</keyword>
<dbReference type="EMBL" id="BMHV01000016">
    <property type="protein sequence ID" value="GGF68062.1"/>
    <property type="molecule type" value="Genomic_DNA"/>
</dbReference>
<gene>
    <name evidence="3" type="ORF">GCM10011332_22790</name>
</gene>
<evidence type="ECO:0000256" key="1">
    <source>
        <dbReference type="ARBA" id="ARBA00022603"/>
    </source>
</evidence>
<protein>
    <submittedName>
        <fullName evidence="3">ATP synthase subunit beta</fullName>
    </submittedName>
</protein>
<dbReference type="InterPro" id="IPR029063">
    <property type="entry name" value="SAM-dependent_MTases_sf"/>
</dbReference>
<dbReference type="Pfam" id="PF02636">
    <property type="entry name" value="Methyltransf_28"/>
    <property type="match status" value="1"/>
</dbReference>
<accession>A0A917FCI5</accession>
<dbReference type="PANTHER" id="PTHR12049">
    <property type="entry name" value="PROTEIN ARGININE METHYLTRANSFERASE NDUFAF7, MITOCHONDRIAL"/>
    <property type="match status" value="1"/>
</dbReference>